<evidence type="ECO:0000259" key="5">
    <source>
        <dbReference type="PROSITE" id="PS51007"/>
    </source>
</evidence>
<gene>
    <name evidence="6" type="ORF">ESZ36_18630</name>
</gene>
<proteinExistence type="predicted"/>
<name>A0A5C6Q8W1_9GAMM</name>
<feature type="domain" description="Cytochrome c" evidence="5">
    <location>
        <begin position="34"/>
        <end position="137"/>
    </location>
</feature>
<accession>A0A5C6Q8W1</accession>
<dbReference type="Gene3D" id="1.10.760.10">
    <property type="entry name" value="Cytochrome c-like domain"/>
    <property type="match status" value="1"/>
</dbReference>
<keyword evidence="3 4" id="KW-0408">Iron</keyword>
<dbReference type="GO" id="GO:0009055">
    <property type="term" value="F:electron transfer activity"/>
    <property type="evidence" value="ECO:0007669"/>
    <property type="project" value="InterPro"/>
</dbReference>
<reference evidence="6 7" key="1">
    <citation type="submission" date="2019-07" db="EMBL/GenBank/DDBJ databases">
        <title>Genomes of sea-ice associated Colwellia species.</title>
        <authorList>
            <person name="Bowman J.P."/>
        </authorList>
    </citation>
    <scope>NUCLEOTIDE SEQUENCE [LARGE SCALE GENOMIC DNA]</scope>
    <source>
        <strain evidence="6 7">ACAM 459</strain>
    </source>
</reference>
<keyword evidence="2 4" id="KW-0479">Metal-binding</keyword>
<evidence type="ECO:0000256" key="1">
    <source>
        <dbReference type="ARBA" id="ARBA00022617"/>
    </source>
</evidence>
<dbReference type="Proteomes" id="UP000321822">
    <property type="component" value="Unassembled WGS sequence"/>
</dbReference>
<sequence>MKYSTLCIFALVAVGLFSCDLGPESPKGFSLPEGNSEEGKVVFLKYQCLACHSIDGLEPLPEGNDNSEFSVYLGGKTTKVKTYADLLTSVINPSHKFAKGYKLNSIQTEGVSKMTVYNDVMTVTELVNLVTFLQSSYELTPFRRSDYPYYGYNEGVK</sequence>
<dbReference type="PROSITE" id="PS51257">
    <property type="entry name" value="PROKAR_LIPOPROTEIN"/>
    <property type="match status" value="1"/>
</dbReference>
<dbReference type="RefSeq" id="WP_146790647.1">
    <property type="nucleotide sequence ID" value="NZ_VOLT01000011.1"/>
</dbReference>
<dbReference type="EMBL" id="VOLT01000011">
    <property type="protein sequence ID" value="TWX65289.1"/>
    <property type="molecule type" value="Genomic_DNA"/>
</dbReference>
<evidence type="ECO:0000256" key="3">
    <source>
        <dbReference type="ARBA" id="ARBA00023004"/>
    </source>
</evidence>
<dbReference type="GO" id="GO:0020037">
    <property type="term" value="F:heme binding"/>
    <property type="evidence" value="ECO:0007669"/>
    <property type="project" value="InterPro"/>
</dbReference>
<evidence type="ECO:0000256" key="2">
    <source>
        <dbReference type="ARBA" id="ARBA00022723"/>
    </source>
</evidence>
<dbReference type="InterPro" id="IPR009056">
    <property type="entry name" value="Cyt_c-like_dom"/>
</dbReference>
<comment type="caution">
    <text evidence="6">The sequence shown here is derived from an EMBL/GenBank/DDBJ whole genome shotgun (WGS) entry which is preliminary data.</text>
</comment>
<dbReference type="PROSITE" id="PS51007">
    <property type="entry name" value="CYTC"/>
    <property type="match status" value="1"/>
</dbReference>
<evidence type="ECO:0000313" key="7">
    <source>
        <dbReference type="Proteomes" id="UP000321822"/>
    </source>
</evidence>
<dbReference type="InterPro" id="IPR036909">
    <property type="entry name" value="Cyt_c-like_dom_sf"/>
</dbReference>
<keyword evidence="1 4" id="KW-0349">Heme</keyword>
<keyword evidence="7" id="KW-1185">Reference proteome</keyword>
<dbReference type="AlphaFoldDB" id="A0A5C6Q8W1"/>
<dbReference type="OrthoDB" id="8480010at2"/>
<organism evidence="6 7">
    <name type="scientific">Colwellia demingiae</name>
    <dbReference type="NCBI Taxonomy" id="89401"/>
    <lineage>
        <taxon>Bacteria</taxon>
        <taxon>Pseudomonadati</taxon>
        <taxon>Pseudomonadota</taxon>
        <taxon>Gammaproteobacteria</taxon>
        <taxon>Alteromonadales</taxon>
        <taxon>Colwelliaceae</taxon>
        <taxon>Colwellia</taxon>
    </lineage>
</organism>
<evidence type="ECO:0000256" key="4">
    <source>
        <dbReference type="PROSITE-ProRule" id="PRU00433"/>
    </source>
</evidence>
<protein>
    <submittedName>
        <fullName evidence="6">Cytochrome C</fullName>
    </submittedName>
</protein>
<dbReference type="SUPFAM" id="SSF46626">
    <property type="entry name" value="Cytochrome c"/>
    <property type="match status" value="1"/>
</dbReference>
<evidence type="ECO:0000313" key="6">
    <source>
        <dbReference type="EMBL" id="TWX65289.1"/>
    </source>
</evidence>
<dbReference type="GO" id="GO:0046872">
    <property type="term" value="F:metal ion binding"/>
    <property type="evidence" value="ECO:0007669"/>
    <property type="project" value="UniProtKB-KW"/>
</dbReference>